<keyword evidence="9" id="KW-1185">Reference proteome</keyword>
<evidence type="ECO:0000256" key="2">
    <source>
        <dbReference type="ARBA" id="ARBA00022525"/>
    </source>
</evidence>
<sequence>MTVDDRDFGAWHDDSTGLEKVSDDGLYGISRESDAGIDEIVEVEADGYVVDEDAYGFIHDDEADLDKIVIDYYGLKTTPPETLSLKIKSSKKGEYSILGEDDIPAKADVQDAGFLSDPSAEEQEKIDKANKENRAADTQTGTRRLDTDAPTVESGNTNYPILKSAIGGEYTQTTMFVNKIVVRDKRGSLTQGLAENGGIILKKQKHTCRLTSTNVEVLEETGGKASLIAIDTSGCNTGANDRKLDIWEGQSTKDVISVQLRASSNSSADDFDVYLFASADANEKAGDVQIPGGIPEPDEWTEKVDSGTLTTKTEALGTRGDFKVTMTREFEKGGDIAGDVSAMVDHVNGAIVDDNVFAPKLKVVGADGKTVKEVEGNLGDSAELIEDANRNAKGGVSFTGLEGVTVSNGGKIVVEMGFRRTSGTPVKDDLNMQPLGVGELNVELESSDEHFELKTVGNIDAVARVASRENPFEDIIKIAYRSKFEGAEVKVEARGNILRPWKASNYSFDILSDDEGKTGIQDGYGLKVDVKSIDGDQVTYEVYPVKDGKQVNSALIEAGTQIAVKSAFSGQPSSVTTTVKLEGEKVAKAADKNWAYGLGEIKKYPVGGESSRTITGKWGELQEYGFAGATAPFMLEEPGKPGQYTYGGVCLQPFLGVPGLMNATTNPEDWNQYPVDYSPAGGEIPVQNQKALSYLVNQLYFEGVTESQAVGLTEQKMMEIASQSGLEGLDRKHAFAAVYSAILTLAGWDYDSLQEAFEELSPAVYEGRKTSMERGRVVADWILNNVDLDDVAIDYQILQPKGLESASNMPWQTIIVPGGGGSSALSTIASLEEGNFSDYRLSKAALNEVSTVHDRVEFRGLKSGKYVLKTELRRLLDEASDEMSVVYSGERELYVSGESAAFEDVSLALADLNADLEPGRYVFFETIVDSAGNEVVKHTDADDMAQSFWLEEPTEEVPSSAGFQLKKVAADDKHLVSGAEFTVADGANLSKASFVKKMDSLGAANENGANYVVDGLETGKDYWVFETKAPSGEDGKNYQLLTEPLRFKLTEDGLMFWDKTIAPSGDYTSGQTFPVVEKSKVEGDNGSVIGVATVANVWIGDLPKTGGNGIAPWLLLGGLIMAAGALMGNRRRA</sequence>
<dbReference type="Proteomes" id="UP001521911">
    <property type="component" value="Unassembled WGS sequence"/>
</dbReference>
<dbReference type="InterPro" id="IPR013783">
    <property type="entry name" value="Ig-like_fold"/>
</dbReference>
<dbReference type="Gene3D" id="2.60.40.3930">
    <property type="match status" value="1"/>
</dbReference>
<keyword evidence="6" id="KW-0472">Membrane</keyword>
<dbReference type="InterPro" id="IPR041100">
    <property type="entry name" value="TQ"/>
</dbReference>
<dbReference type="InterPro" id="IPR019931">
    <property type="entry name" value="LPXTG_anchor"/>
</dbReference>
<keyword evidence="3" id="KW-0732">Signal</keyword>
<feature type="compositionally biased region" description="Basic and acidic residues" evidence="5">
    <location>
        <begin position="122"/>
        <end position="135"/>
    </location>
</feature>
<comment type="caution">
    <text evidence="8">The sequence shown here is derived from an EMBL/GenBank/DDBJ whole genome shotgun (WGS) entry which is preliminary data.</text>
</comment>
<keyword evidence="1" id="KW-0134">Cell wall</keyword>
<reference evidence="8 9" key="1">
    <citation type="submission" date="2022-02" db="EMBL/GenBank/DDBJ databases">
        <title>Uncovering new skin microbiome diversity through culturing and metagenomics.</title>
        <authorList>
            <person name="Conlan S."/>
            <person name="Deming C."/>
            <person name="Nisc Comparative Sequencing Program N."/>
            <person name="Segre J.A."/>
        </authorList>
    </citation>
    <scope>NUCLEOTIDE SEQUENCE [LARGE SCALE GENOMIC DNA]</scope>
    <source>
        <strain evidence="8 9">ACRQV</strain>
    </source>
</reference>
<name>A0ABS9PX89_9CORY</name>
<dbReference type="Pfam" id="PF17802">
    <property type="entry name" value="SpaA"/>
    <property type="match status" value="1"/>
</dbReference>
<dbReference type="Pfam" id="PF18202">
    <property type="entry name" value="TQ"/>
    <property type="match status" value="1"/>
</dbReference>
<keyword evidence="6" id="KW-0812">Transmembrane</keyword>
<dbReference type="PROSITE" id="PS50847">
    <property type="entry name" value="GRAM_POS_ANCHORING"/>
    <property type="match status" value="1"/>
</dbReference>
<evidence type="ECO:0000256" key="1">
    <source>
        <dbReference type="ARBA" id="ARBA00022512"/>
    </source>
</evidence>
<dbReference type="EMBL" id="JAKRDF010000033">
    <property type="protein sequence ID" value="MCG7277356.1"/>
    <property type="molecule type" value="Genomic_DNA"/>
</dbReference>
<evidence type="ECO:0000313" key="8">
    <source>
        <dbReference type="EMBL" id="MCG7277356.1"/>
    </source>
</evidence>
<evidence type="ECO:0000256" key="6">
    <source>
        <dbReference type="SAM" id="Phobius"/>
    </source>
</evidence>
<feature type="domain" description="Gram-positive cocci surface proteins LPxTG" evidence="7">
    <location>
        <begin position="1102"/>
        <end position="1133"/>
    </location>
</feature>
<gene>
    <name evidence="8" type="ORF">MHK08_12930</name>
</gene>
<organism evidence="8 9">
    <name type="scientific">Corynebacterium singulare</name>
    <dbReference type="NCBI Taxonomy" id="161899"/>
    <lineage>
        <taxon>Bacteria</taxon>
        <taxon>Bacillati</taxon>
        <taxon>Actinomycetota</taxon>
        <taxon>Actinomycetes</taxon>
        <taxon>Mycobacteriales</taxon>
        <taxon>Corynebacteriaceae</taxon>
        <taxon>Corynebacterium</taxon>
    </lineage>
</organism>
<proteinExistence type="predicted"/>
<evidence type="ECO:0000256" key="5">
    <source>
        <dbReference type="SAM" id="MobiDB-lite"/>
    </source>
</evidence>
<keyword evidence="2" id="KW-0964">Secreted</keyword>
<keyword evidence="4" id="KW-0572">Peptidoglycan-anchor</keyword>
<evidence type="ECO:0000313" key="9">
    <source>
        <dbReference type="Proteomes" id="UP001521911"/>
    </source>
</evidence>
<evidence type="ECO:0000256" key="4">
    <source>
        <dbReference type="ARBA" id="ARBA00023088"/>
    </source>
</evidence>
<accession>A0ABS9PX89</accession>
<dbReference type="NCBIfam" id="TIGR01167">
    <property type="entry name" value="LPXTG_anchor"/>
    <property type="match status" value="1"/>
</dbReference>
<keyword evidence="6" id="KW-1133">Transmembrane helix</keyword>
<protein>
    <submittedName>
        <fullName evidence="8">LPXTG cell wall anchor domain-containing protein</fullName>
    </submittedName>
</protein>
<evidence type="ECO:0000256" key="3">
    <source>
        <dbReference type="ARBA" id="ARBA00022729"/>
    </source>
</evidence>
<feature type="region of interest" description="Disordered" evidence="5">
    <location>
        <begin position="115"/>
        <end position="156"/>
    </location>
</feature>
<dbReference type="InterPro" id="IPR041033">
    <property type="entry name" value="SpaA_PFL_dom_1"/>
</dbReference>
<evidence type="ECO:0000259" key="7">
    <source>
        <dbReference type="PROSITE" id="PS50847"/>
    </source>
</evidence>
<feature type="transmembrane region" description="Helical" evidence="6">
    <location>
        <begin position="1110"/>
        <end position="1128"/>
    </location>
</feature>
<dbReference type="Gene3D" id="2.60.40.10">
    <property type="entry name" value="Immunoglobulins"/>
    <property type="match status" value="1"/>
</dbReference>